<evidence type="ECO:0000256" key="1">
    <source>
        <dbReference type="SAM" id="Phobius"/>
    </source>
</evidence>
<dbReference type="EMBL" id="CVRL01000001">
    <property type="protein sequence ID" value="CRL09276.1"/>
    <property type="molecule type" value="Genomic_DNA"/>
</dbReference>
<dbReference type="GeneID" id="78397937"/>
<feature type="transmembrane region" description="Helical" evidence="1">
    <location>
        <begin position="95"/>
        <end position="113"/>
    </location>
</feature>
<sequence length="122" mass="12626">MRNAALVLGIIAGLFAMVVGFFGYGYTTAVEHFGEIDGFARQVDNVGELRLLSVISPLLILAGGAMARARALWGGVLMLVGAGGVYAGYGLGFFTIFPISMACLAGVLAVAAGKPDEEKAHF</sequence>
<keyword evidence="3" id="KW-1185">Reference proteome</keyword>
<reference evidence="2 3" key="1">
    <citation type="submission" date="2015-05" db="EMBL/GenBank/DDBJ databases">
        <authorList>
            <person name="Rodrigo-Torres Lidia"/>
            <person name="Arahal R.David."/>
        </authorList>
    </citation>
    <scope>NUCLEOTIDE SEQUENCE [LARGE SCALE GENOMIC DNA]</scope>
    <source>
        <strain evidence="2 3">CECT 7321</strain>
    </source>
</reference>
<evidence type="ECO:0000313" key="3">
    <source>
        <dbReference type="Proteomes" id="UP000043764"/>
    </source>
</evidence>
<dbReference type="OrthoDB" id="7865446at2"/>
<keyword evidence="1" id="KW-0812">Transmembrane</keyword>
<keyword evidence="1" id="KW-1133">Transmembrane helix</keyword>
<proteinExistence type="predicted"/>
<name>A0A0H5DL73_9RHOB</name>
<dbReference type="STRING" id="481446.NIT7645_03130"/>
<feature type="transmembrane region" description="Helical" evidence="1">
    <location>
        <begin position="47"/>
        <end position="64"/>
    </location>
</feature>
<dbReference type="AlphaFoldDB" id="A0A0H5DL73"/>
<protein>
    <submittedName>
        <fullName evidence="2">Uncharacterized protein</fullName>
    </submittedName>
</protein>
<keyword evidence="1" id="KW-0472">Membrane</keyword>
<accession>A0A0H5DL73</accession>
<organism evidence="2 3">
    <name type="scientific">Phaeobacter italicus</name>
    <dbReference type="NCBI Taxonomy" id="481446"/>
    <lineage>
        <taxon>Bacteria</taxon>
        <taxon>Pseudomonadati</taxon>
        <taxon>Pseudomonadota</taxon>
        <taxon>Alphaproteobacteria</taxon>
        <taxon>Rhodobacterales</taxon>
        <taxon>Roseobacteraceae</taxon>
        <taxon>Phaeobacter</taxon>
    </lineage>
</organism>
<dbReference type="Proteomes" id="UP000043764">
    <property type="component" value="Unassembled WGS sequence"/>
</dbReference>
<evidence type="ECO:0000313" key="2">
    <source>
        <dbReference type="EMBL" id="CRL09276.1"/>
    </source>
</evidence>
<dbReference type="RefSeq" id="WP_008560964.1">
    <property type="nucleotide sequence ID" value="NZ_CAKZKN010000123.1"/>
</dbReference>
<gene>
    <name evidence="2" type="ORF">NIT7321_00105</name>
</gene>